<dbReference type="PRINTS" id="PR00237">
    <property type="entry name" value="GPCRRHODOPSN"/>
</dbReference>
<gene>
    <name evidence="9" type="ORF">MEDL_46725</name>
</gene>
<comment type="caution">
    <text evidence="9">The sequence shown here is derived from an EMBL/GenBank/DDBJ whole genome shotgun (WGS) entry which is preliminary data.</text>
</comment>
<dbReference type="InterPro" id="IPR017452">
    <property type="entry name" value="GPCR_Rhodpsn_7TM"/>
</dbReference>
<dbReference type="EMBL" id="CAJPWZ010002222">
    <property type="protein sequence ID" value="CAG2234085.1"/>
    <property type="molecule type" value="Genomic_DNA"/>
</dbReference>
<dbReference type="GO" id="GO:0005886">
    <property type="term" value="C:plasma membrane"/>
    <property type="evidence" value="ECO:0007669"/>
    <property type="project" value="UniProtKB-SubCell"/>
</dbReference>
<keyword evidence="2" id="KW-1003">Cell membrane</keyword>
<feature type="transmembrane region" description="Helical" evidence="7">
    <location>
        <begin position="201"/>
        <end position="227"/>
    </location>
</feature>
<feature type="domain" description="G-protein coupled receptors family 1 profile" evidence="8">
    <location>
        <begin position="91"/>
        <end position="359"/>
    </location>
</feature>
<organism evidence="9 10">
    <name type="scientific">Mytilus edulis</name>
    <name type="common">Blue mussel</name>
    <dbReference type="NCBI Taxonomy" id="6550"/>
    <lineage>
        <taxon>Eukaryota</taxon>
        <taxon>Metazoa</taxon>
        <taxon>Spiralia</taxon>
        <taxon>Lophotrochozoa</taxon>
        <taxon>Mollusca</taxon>
        <taxon>Bivalvia</taxon>
        <taxon>Autobranchia</taxon>
        <taxon>Pteriomorphia</taxon>
        <taxon>Mytilida</taxon>
        <taxon>Mytiloidea</taxon>
        <taxon>Mytilidae</taxon>
        <taxon>Mytilinae</taxon>
        <taxon>Mytilus</taxon>
    </lineage>
</organism>
<name>A0A8S3TR20_MYTED</name>
<evidence type="ECO:0000256" key="3">
    <source>
        <dbReference type="ARBA" id="ARBA00022692"/>
    </source>
</evidence>
<sequence length="460" mass="52759">MDDLFKSIDFGNFVDRTAGTDNTEESSFTSFNYTTFHQVENVTQFNIGDFINFLNNLTANNTIDPFRRSAEILSKPDTIITLILCSLAFCINTVSICATYNIPNGLTTHSKLIISLASSDILVTISVFAHLMIKMFNPLQNPLLTSSAERLPSSCQFAFVSSLNIMAHLISLLNLLLMAIDHYVAIMKPLHYIYIMNKRNGCITIIVVWLLAIIGGFLNFFTGIASFSNRSSKYLNYCEYIMYNDFYGDYLVIACTFLCLISIIFIYLRIYCEVKRITNRIQILRYDEEHNSKTLITTLLIIGTFAICWIPIISFNLVIIIQIHLDIESVKKTFKFLLLANKYLYALLLVNSICDPVIYAVRLREVQLGYFKFLKKTRELLKKKKHTRRFSRCVTQIETERTIGIEENPSDSAFSFRVVNNVEDFTEDTSKSEENETSHFSQNEDNETSLLNINHCESVI</sequence>
<dbReference type="SUPFAM" id="SSF81321">
    <property type="entry name" value="Family A G protein-coupled receptor-like"/>
    <property type="match status" value="1"/>
</dbReference>
<feature type="region of interest" description="Disordered" evidence="6">
    <location>
        <begin position="426"/>
        <end position="445"/>
    </location>
</feature>
<dbReference type="InterPro" id="IPR000276">
    <property type="entry name" value="GPCR_Rhodpsn"/>
</dbReference>
<reference evidence="9" key="1">
    <citation type="submission" date="2021-03" db="EMBL/GenBank/DDBJ databases">
        <authorList>
            <person name="Bekaert M."/>
        </authorList>
    </citation>
    <scope>NUCLEOTIDE SEQUENCE</scope>
</reference>
<feature type="compositionally biased region" description="Basic and acidic residues" evidence="6">
    <location>
        <begin position="428"/>
        <end position="437"/>
    </location>
</feature>
<evidence type="ECO:0000256" key="1">
    <source>
        <dbReference type="ARBA" id="ARBA00004651"/>
    </source>
</evidence>
<accession>A0A8S3TR20</accession>
<evidence type="ECO:0000313" key="9">
    <source>
        <dbReference type="EMBL" id="CAG2234085.1"/>
    </source>
</evidence>
<feature type="transmembrane region" description="Helical" evidence="7">
    <location>
        <begin position="112"/>
        <end position="136"/>
    </location>
</feature>
<dbReference type="OrthoDB" id="9894375at2759"/>
<evidence type="ECO:0000256" key="2">
    <source>
        <dbReference type="ARBA" id="ARBA00022475"/>
    </source>
</evidence>
<dbReference type="PANTHER" id="PTHR22750">
    <property type="entry name" value="G-PROTEIN COUPLED RECEPTOR"/>
    <property type="match status" value="1"/>
</dbReference>
<evidence type="ECO:0000256" key="4">
    <source>
        <dbReference type="ARBA" id="ARBA00022989"/>
    </source>
</evidence>
<comment type="subcellular location">
    <subcellularLocation>
        <location evidence="1">Cell membrane</location>
        <topology evidence="1">Multi-pass membrane protein</topology>
    </subcellularLocation>
</comment>
<dbReference type="PROSITE" id="PS50262">
    <property type="entry name" value="G_PROTEIN_RECEP_F1_2"/>
    <property type="match status" value="1"/>
</dbReference>
<dbReference type="GO" id="GO:0004930">
    <property type="term" value="F:G protein-coupled receptor activity"/>
    <property type="evidence" value="ECO:0007669"/>
    <property type="project" value="InterPro"/>
</dbReference>
<feature type="transmembrane region" description="Helical" evidence="7">
    <location>
        <begin position="295"/>
        <end position="323"/>
    </location>
</feature>
<evidence type="ECO:0000259" key="8">
    <source>
        <dbReference type="PROSITE" id="PS50262"/>
    </source>
</evidence>
<feature type="transmembrane region" description="Helical" evidence="7">
    <location>
        <begin position="343"/>
        <end position="361"/>
    </location>
</feature>
<evidence type="ECO:0000256" key="7">
    <source>
        <dbReference type="SAM" id="Phobius"/>
    </source>
</evidence>
<protein>
    <recommendedName>
        <fullName evidence="8">G-protein coupled receptors family 1 profile domain-containing protein</fullName>
    </recommendedName>
</protein>
<dbReference type="Pfam" id="PF00001">
    <property type="entry name" value="7tm_1"/>
    <property type="match status" value="1"/>
</dbReference>
<dbReference type="CDD" id="cd00637">
    <property type="entry name" value="7tm_classA_rhodopsin-like"/>
    <property type="match status" value="1"/>
</dbReference>
<keyword evidence="4 7" id="KW-1133">Transmembrane helix</keyword>
<feature type="transmembrane region" description="Helical" evidence="7">
    <location>
        <begin position="247"/>
        <end position="268"/>
    </location>
</feature>
<feature type="transmembrane region" description="Helical" evidence="7">
    <location>
        <begin position="156"/>
        <end position="180"/>
    </location>
</feature>
<feature type="transmembrane region" description="Helical" evidence="7">
    <location>
        <begin position="79"/>
        <end position="100"/>
    </location>
</feature>
<dbReference type="Proteomes" id="UP000683360">
    <property type="component" value="Unassembled WGS sequence"/>
</dbReference>
<dbReference type="AlphaFoldDB" id="A0A8S3TR20"/>
<evidence type="ECO:0000313" key="10">
    <source>
        <dbReference type="Proteomes" id="UP000683360"/>
    </source>
</evidence>
<keyword evidence="10" id="KW-1185">Reference proteome</keyword>
<evidence type="ECO:0000256" key="5">
    <source>
        <dbReference type="ARBA" id="ARBA00023136"/>
    </source>
</evidence>
<keyword evidence="3 7" id="KW-0812">Transmembrane</keyword>
<keyword evidence="5 7" id="KW-0472">Membrane</keyword>
<evidence type="ECO:0000256" key="6">
    <source>
        <dbReference type="SAM" id="MobiDB-lite"/>
    </source>
</evidence>
<dbReference type="Gene3D" id="1.20.1070.10">
    <property type="entry name" value="Rhodopsin 7-helix transmembrane proteins"/>
    <property type="match status" value="1"/>
</dbReference>
<proteinExistence type="predicted"/>